<dbReference type="Pfam" id="PF00291">
    <property type="entry name" value="PALP"/>
    <property type="match status" value="1"/>
</dbReference>
<dbReference type="Gene3D" id="3.40.50.1100">
    <property type="match status" value="2"/>
</dbReference>
<dbReference type="InterPro" id="IPR050147">
    <property type="entry name" value="Ser/Thr_Dehydratase"/>
</dbReference>
<keyword evidence="10" id="KW-1185">Reference proteome</keyword>
<keyword evidence="3" id="KW-0663">Pyridoxal phosphate</keyword>
<organism evidence="9 10">
    <name type="scientific">Mya arenaria</name>
    <name type="common">Soft-shell clam</name>
    <dbReference type="NCBI Taxonomy" id="6604"/>
    <lineage>
        <taxon>Eukaryota</taxon>
        <taxon>Metazoa</taxon>
        <taxon>Spiralia</taxon>
        <taxon>Lophotrochozoa</taxon>
        <taxon>Mollusca</taxon>
        <taxon>Bivalvia</taxon>
        <taxon>Autobranchia</taxon>
        <taxon>Heteroconchia</taxon>
        <taxon>Euheterodonta</taxon>
        <taxon>Imparidentia</taxon>
        <taxon>Neoheterodontei</taxon>
        <taxon>Myida</taxon>
        <taxon>Myoidea</taxon>
        <taxon>Myidae</taxon>
        <taxon>Mya</taxon>
    </lineage>
</organism>
<name>A0ABY7FU23_MYAAR</name>
<evidence type="ECO:0000313" key="9">
    <source>
        <dbReference type="EMBL" id="WAR25500.1"/>
    </source>
</evidence>
<evidence type="ECO:0000256" key="2">
    <source>
        <dbReference type="ARBA" id="ARBA00012093"/>
    </source>
</evidence>
<dbReference type="InterPro" id="IPR000634">
    <property type="entry name" value="Ser/Thr_deHydtase_PyrdxlP-BS"/>
</dbReference>
<dbReference type="PANTHER" id="PTHR48078:SF14">
    <property type="entry name" value="L-SERINE AMMONIA-LYASE"/>
    <property type="match status" value="1"/>
</dbReference>
<dbReference type="EMBL" id="CP111025">
    <property type="protein sequence ID" value="WAR25500.1"/>
    <property type="molecule type" value="Genomic_DNA"/>
</dbReference>
<feature type="domain" description="Tryptophan synthase beta chain-like PALP" evidence="8">
    <location>
        <begin position="25"/>
        <end position="302"/>
    </location>
</feature>
<dbReference type="PROSITE" id="PS00165">
    <property type="entry name" value="DEHYDRATASE_SER_THR"/>
    <property type="match status" value="1"/>
</dbReference>
<proteinExistence type="predicted"/>
<accession>A0ABY7FU23</accession>
<dbReference type="EC" id="4.3.1.17" evidence="2"/>
<comment type="cofactor">
    <cofactor evidence="1">
        <name>pyridoxal 5'-phosphate</name>
        <dbReference type="ChEBI" id="CHEBI:597326"/>
    </cofactor>
</comment>
<comment type="catalytic activity">
    <reaction evidence="7">
        <text>L-serine = pyruvate + NH4(+)</text>
        <dbReference type="Rhea" id="RHEA:19169"/>
        <dbReference type="ChEBI" id="CHEBI:15361"/>
        <dbReference type="ChEBI" id="CHEBI:28938"/>
        <dbReference type="ChEBI" id="CHEBI:33384"/>
        <dbReference type="EC" id="4.3.1.17"/>
    </reaction>
</comment>
<evidence type="ECO:0000313" key="10">
    <source>
        <dbReference type="Proteomes" id="UP001164746"/>
    </source>
</evidence>
<evidence type="ECO:0000256" key="3">
    <source>
        <dbReference type="ARBA" id="ARBA00022898"/>
    </source>
</evidence>
<protein>
    <recommendedName>
        <fullName evidence="2">L-serine ammonia-lyase</fullName>
        <ecNumber evidence="2">4.3.1.17</ecNumber>
    </recommendedName>
    <alternativeName>
        <fullName evidence="5">L-serine deaminase</fullName>
    </alternativeName>
    <alternativeName>
        <fullName evidence="6">L-threonine dehydratase</fullName>
    </alternativeName>
</protein>
<dbReference type="InterPro" id="IPR001926">
    <property type="entry name" value="TrpB-like_PALP"/>
</dbReference>
<dbReference type="InterPro" id="IPR036052">
    <property type="entry name" value="TrpB-like_PALP_sf"/>
</dbReference>
<evidence type="ECO:0000259" key="8">
    <source>
        <dbReference type="Pfam" id="PF00291"/>
    </source>
</evidence>
<evidence type="ECO:0000256" key="6">
    <source>
        <dbReference type="ARBA" id="ARBA00042605"/>
    </source>
</evidence>
<reference evidence="9" key="1">
    <citation type="submission" date="2022-11" db="EMBL/GenBank/DDBJ databases">
        <title>Centuries of genome instability and evolution in soft-shell clam transmissible cancer (bioRxiv).</title>
        <authorList>
            <person name="Hart S.F.M."/>
            <person name="Yonemitsu M.A."/>
            <person name="Giersch R.M."/>
            <person name="Beal B.F."/>
            <person name="Arriagada G."/>
            <person name="Davis B.W."/>
            <person name="Ostrander E.A."/>
            <person name="Goff S.P."/>
            <person name="Metzger M.J."/>
        </authorList>
    </citation>
    <scope>NUCLEOTIDE SEQUENCE</scope>
    <source>
        <strain evidence="9">MELC-2E11</strain>
        <tissue evidence="9">Siphon/mantle</tissue>
    </source>
</reference>
<sequence>MANNLTLADITSAAEVLKESPDVVRTPLLRQVQGMWPTIDQTTDLYLKLENMQTTGSFKIRGVTNQMEHLPSEVKDGSTCAVTFSAGNYGKAFAHCMSRKGLKGLVLLPHTAPEDRVKMIQSYGLEALKVPSSEIEDHVADHVAKGYILLHSFDDIHLVQGYGSIALEILAEVPDPDIVVVCCGGAGLVAGVAAGIRLAGCDKCPPTLFESFKAGYAVKIPSVKSVATGLMPPSTGKVPYMLCQKYLEDVLLVTDDELLMGMRHLYDRGLKVEPAGAAAFTALLQARIPDTSGKKVVIVVTGGNITPPELAKLIG</sequence>
<evidence type="ECO:0000256" key="5">
    <source>
        <dbReference type="ARBA" id="ARBA00041766"/>
    </source>
</evidence>
<gene>
    <name evidence="9" type="ORF">MAR_011204</name>
</gene>
<evidence type="ECO:0000256" key="7">
    <source>
        <dbReference type="ARBA" id="ARBA00049406"/>
    </source>
</evidence>
<dbReference type="Proteomes" id="UP001164746">
    <property type="component" value="Chromosome 14"/>
</dbReference>
<dbReference type="PANTHER" id="PTHR48078">
    <property type="entry name" value="THREONINE DEHYDRATASE, MITOCHONDRIAL-RELATED"/>
    <property type="match status" value="1"/>
</dbReference>
<evidence type="ECO:0000256" key="4">
    <source>
        <dbReference type="ARBA" id="ARBA00023239"/>
    </source>
</evidence>
<dbReference type="SUPFAM" id="SSF53686">
    <property type="entry name" value="Tryptophan synthase beta subunit-like PLP-dependent enzymes"/>
    <property type="match status" value="1"/>
</dbReference>
<keyword evidence="4" id="KW-0456">Lyase</keyword>
<evidence type="ECO:0000256" key="1">
    <source>
        <dbReference type="ARBA" id="ARBA00001933"/>
    </source>
</evidence>